<feature type="transmembrane region" description="Helical" evidence="1">
    <location>
        <begin position="12"/>
        <end position="33"/>
    </location>
</feature>
<organism evidence="3 4">
    <name type="scientific">Hymenobacter jeollabukensis</name>
    <dbReference type="NCBI Taxonomy" id="2025313"/>
    <lineage>
        <taxon>Bacteria</taxon>
        <taxon>Pseudomonadati</taxon>
        <taxon>Bacteroidota</taxon>
        <taxon>Cytophagia</taxon>
        <taxon>Cytophagales</taxon>
        <taxon>Hymenobacteraceae</taxon>
        <taxon>Hymenobacter</taxon>
    </lineage>
</organism>
<feature type="domain" description="DUF3592" evidence="2">
    <location>
        <begin position="46"/>
        <end position="113"/>
    </location>
</feature>
<comment type="caution">
    <text evidence="3">The sequence shown here is derived from an EMBL/GenBank/DDBJ whole genome shotgun (WGS) entry which is preliminary data.</text>
</comment>
<evidence type="ECO:0000313" key="3">
    <source>
        <dbReference type="EMBL" id="TLM91172.1"/>
    </source>
</evidence>
<keyword evidence="1" id="KW-1133">Transmembrane helix</keyword>
<name>A0A5R8WP29_9BACT</name>
<dbReference type="Proteomes" id="UP000305517">
    <property type="component" value="Unassembled WGS sequence"/>
</dbReference>
<keyword evidence="1" id="KW-0472">Membrane</keyword>
<accession>A0A5R8WP29</accession>
<feature type="transmembrane region" description="Helical" evidence="1">
    <location>
        <begin position="126"/>
        <end position="150"/>
    </location>
</feature>
<evidence type="ECO:0000313" key="4">
    <source>
        <dbReference type="Proteomes" id="UP000305517"/>
    </source>
</evidence>
<gene>
    <name evidence="3" type="ORF">FDY95_16390</name>
</gene>
<evidence type="ECO:0000259" key="2">
    <source>
        <dbReference type="Pfam" id="PF12158"/>
    </source>
</evidence>
<evidence type="ECO:0000256" key="1">
    <source>
        <dbReference type="SAM" id="Phobius"/>
    </source>
</evidence>
<sequence length="153" mass="16492">MLFSWLLSFSPHVFILFGAACLLGLFGGLPLLLRRADSGAAAVPAQGEVVDFAEHEPNQADTLGTRVLVRFRTAAGHTIVGVAAVGRFWDQLHFRRGQRVAVRYNPANPRQVVMPTVEAARRTFRVVVFCLVGAGLLGLSVLLFLLSALLPGA</sequence>
<dbReference type="AlphaFoldDB" id="A0A5R8WP29"/>
<keyword evidence="1" id="KW-0812">Transmembrane</keyword>
<dbReference type="RefSeq" id="WP_138079398.1">
    <property type="nucleotide sequence ID" value="NZ_VAJM01000008.1"/>
</dbReference>
<reference evidence="3 4" key="1">
    <citation type="submission" date="2019-05" db="EMBL/GenBank/DDBJ databases">
        <title>Hymenobacter edaphi sp. nov., isolated from abandoned arsenic-contaminated farmland soil.</title>
        <authorList>
            <person name="Nie L."/>
        </authorList>
    </citation>
    <scope>NUCLEOTIDE SEQUENCE [LARGE SCALE GENOMIC DNA]</scope>
    <source>
        <strain evidence="3 4">1-3-3-8</strain>
    </source>
</reference>
<dbReference type="EMBL" id="VAJM01000008">
    <property type="protein sequence ID" value="TLM91172.1"/>
    <property type="molecule type" value="Genomic_DNA"/>
</dbReference>
<dbReference type="Pfam" id="PF12158">
    <property type="entry name" value="DUF3592"/>
    <property type="match status" value="1"/>
</dbReference>
<keyword evidence="4" id="KW-1185">Reference proteome</keyword>
<dbReference type="OrthoDB" id="9935060at2"/>
<dbReference type="InterPro" id="IPR021994">
    <property type="entry name" value="DUF3592"/>
</dbReference>
<proteinExistence type="predicted"/>
<protein>
    <submittedName>
        <fullName evidence="3">DUF3592 domain-containing protein</fullName>
    </submittedName>
</protein>